<reference evidence="1" key="1">
    <citation type="submission" date="2018-05" db="EMBL/GenBank/DDBJ databases">
        <authorList>
            <person name="Lanie J.A."/>
            <person name="Ng W.-L."/>
            <person name="Kazmierczak K.M."/>
            <person name="Andrzejewski T.M."/>
            <person name="Davidsen T.M."/>
            <person name="Wayne K.J."/>
            <person name="Tettelin H."/>
            <person name="Glass J.I."/>
            <person name="Rusch D."/>
            <person name="Podicherti R."/>
            <person name="Tsui H.-C.T."/>
            <person name="Winkler M.E."/>
        </authorList>
    </citation>
    <scope>NUCLEOTIDE SEQUENCE</scope>
</reference>
<protein>
    <submittedName>
        <fullName evidence="1">Uncharacterized protein</fullName>
    </submittedName>
</protein>
<dbReference type="EMBL" id="UINC01087834">
    <property type="protein sequence ID" value="SVC37541.1"/>
    <property type="molecule type" value="Genomic_DNA"/>
</dbReference>
<gene>
    <name evidence="1" type="ORF">METZ01_LOCUS290395</name>
</gene>
<sequence>MSDQQAYSEMIKRGNILAIAHKLGMDGNLFTDPGMAEFYSNHEWIVINNNEVGEVINAIPTISRADSIPWEEWFIVDGQIRHHVLFTSKHQKSNMPWKGHPGDKDHPKQVLGMLWHVHTDDNLTPFLNR</sequence>
<evidence type="ECO:0000313" key="1">
    <source>
        <dbReference type="EMBL" id="SVC37541.1"/>
    </source>
</evidence>
<proteinExistence type="predicted"/>
<organism evidence="1">
    <name type="scientific">marine metagenome</name>
    <dbReference type="NCBI Taxonomy" id="408172"/>
    <lineage>
        <taxon>unclassified sequences</taxon>
        <taxon>metagenomes</taxon>
        <taxon>ecological metagenomes</taxon>
    </lineage>
</organism>
<accession>A0A382LRL6</accession>
<name>A0A382LRL6_9ZZZZ</name>
<dbReference type="AlphaFoldDB" id="A0A382LRL6"/>